<comment type="caution">
    <text evidence="2">The sequence shown here is derived from an EMBL/GenBank/DDBJ whole genome shotgun (WGS) entry which is preliminary data.</text>
</comment>
<evidence type="ECO:0000313" key="3">
    <source>
        <dbReference type="Proteomes" id="UP000229915"/>
    </source>
</evidence>
<keyword evidence="1" id="KW-1133">Transmembrane helix</keyword>
<keyword evidence="1" id="KW-0472">Membrane</keyword>
<reference evidence="3" key="1">
    <citation type="submission" date="2017-09" db="EMBL/GenBank/DDBJ databases">
        <title>Depth-based differentiation of microbial function through sediment-hosted aquifers and enrichment of novel symbionts in the deep terrestrial subsurface.</title>
        <authorList>
            <person name="Probst A.J."/>
            <person name="Ladd B."/>
            <person name="Jarett J.K."/>
            <person name="Geller-Mcgrath D.E."/>
            <person name="Sieber C.M.K."/>
            <person name="Emerson J.B."/>
            <person name="Anantharaman K."/>
            <person name="Thomas B.C."/>
            <person name="Malmstrom R."/>
            <person name="Stieglmeier M."/>
            <person name="Klingl A."/>
            <person name="Woyke T."/>
            <person name="Ryan C.M."/>
            <person name="Banfield J.F."/>
        </authorList>
    </citation>
    <scope>NUCLEOTIDE SEQUENCE [LARGE SCALE GENOMIC DNA]</scope>
</reference>
<evidence type="ECO:0000313" key="2">
    <source>
        <dbReference type="EMBL" id="PIZ43172.1"/>
    </source>
</evidence>
<gene>
    <name evidence="2" type="ORF">COY33_02070</name>
</gene>
<name>A0A2M7TCT2_UNCKA</name>
<evidence type="ECO:0008006" key="4">
    <source>
        <dbReference type="Google" id="ProtNLM"/>
    </source>
</evidence>
<keyword evidence="1" id="KW-0812">Transmembrane</keyword>
<proteinExistence type="predicted"/>
<protein>
    <recommendedName>
        <fullName evidence="4">DUF5673 domain-containing protein</fullName>
    </recommendedName>
</protein>
<dbReference type="AlphaFoldDB" id="A0A2M7TCT2"/>
<accession>A0A2M7TCT2</accession>
<dbReference type="Proteomes" id="UP000229915">
    <property type="component" value="Unassembled WGS sequence"/>
</dbReference>
<dbReference type="EMBL" id="PFNK01000055">
    <property type="protein sequence ID" value="PIZ43172.1"/>
    <property type="molecule type" value="Genomic_DNA"/>
</dbReference>
<evidence type="ECO:0000256" key="1">
    <source>
        <dbReference type="SAM" id="Phobius"/>
    </source>
</evidence>
<organism evidence="2 3">
    <name type="scientific">candidate division WWE3 bacterium CG_4_10_14_0_2_um_filter_42_7</name>
    <dbReference type="NCBI Taxonomy" id="1975073"/>
    <lineage>
        <taxon>Bacteria</taxon>
        <taxon>Katanobacteria</taxon>
    </lineage>
</organism>
<feature type="transmembrane region" description="Helical" evidence="1">
    <location>
        <begin position="28"/>
        <end position="56"/>
    </location>
</feature>
<sequence length="159" mass="18389">MMERTFSWEAPERTYTAHSKEFMKNVGIVVVVVSLIFAFAQQWFVIFVLAALYFVFYAMSTVKPEMVTHQITSQGIVTGEKEYFWDQLDSYWFSEKNGATCLNVRTKEQVSKILFMILGEGVKAKLTPLLEEKIKLITVPPVSWEERLINRISGKLSFD</sequence>